<dbReference type="STRING" id="80876.SAMN05421779_104180"/>
<gene>
    <name evidence="2" type="ORF">SAMN05421779_104180</name>
</gene>
<dbReference type="AlphaFoldDB" id="A0A1N7MJW8"/>
<evidence type="ECO:0000313" key="2">
    <source>
        <dbReference type="EMBL" id="SIS86464.1"/>
    </source>
</evidence>
<dbReference type="Proteomes" id="UP000185678">
    <property type="component" value="Unassembled WGS sequence"/>
</dbReference>
<protein>
    <submittedName>
        <fullName evidence="2">Uncharacterized protein</fullName>
    </submittedName>
</protein>
<proteinExistence type="predicted"/>
<name>A0A1N7MJW8_9PROT</name>
<organism evidence="2 3">
    <name type="scientific">Insolitispirillum peregrinum</name>
    <dbReference type="NCBI Taxonomy" id="80876"/>
    <lineage>
        <taxon>Bacteria</taxon>
        <taxon>Pseudomonadati</taxon>
        <taxon>Pseudomonadota</taxon>
        <taxon>Alphaproteobacteria</taxon>
        <taxon>Rhodospirillales</taxon>
        <taxon>Novispirillaceae</taxon>
        <taxon>Insolitispirillum</taxon>
    </lineage>
</organism>
<dbReference type="RefSeq" id="WP_175617060.1">
    <property type="nucleotide sequence ID" value="NZ_FTOA01000004.1"/>
</dbReference>
<feature type="region of interest" description="Disordered" evidence="1">
    <location>
        <begin position="1"/>
        <end position="27"/>
    </location>
</feature>
<dbReference type="EMBL" id="FTOA01000004">
    <property type="protein sequence ID" value="SIS86464.1"/>
    <property type="molecule type" value="Genomic_DNA"/>
</dbReference>
<reference evidence="2 3" key="1">
    <citation type="submission" date="2017-01" db="EMBL/GenBank/DDBJ databases">
        <authorList>
            <person name="Mah S.A."/>
            <person name="Swanson W.J."/>
            <person name="Moy G.W."/>
            <person name="Vacquier V.D."/>
        </authorList>
    </citation>
    <scope>NUCLEOTIDE SEQUENCE [LARGE SCALE GENOMIC DNA]</scope>
    <source>
        <strain evidence="2 3">DSM 11589</strain>
    </source>
</reference>
<keyword evidence="3" id="KW-1185">Reference proteome</keyword>
<accession>A0A1N7MJW8</accession>
<sequence length="50" mass="5243">MAEETWKRSCGVGSSHDAPLNKSNPAGILAPVGRDAITEPEMVPESCCIS</sequence>
<evidence type="ECO:0000313" key="3">
    <source>
        <dbReference type="Proteomes" id="UP000185678"/>
    </source>
</evidence>
<evidence type="ECO:0000256" key="1">
    <source>
        <dbReference type="SAM" id="MobiDB-lite"/>
    </source>
</evidence>